<comment type="caution">
    <text evidence="1">The sequence shown here is derived from an EMBL/GenBank/DDBJ whole genome shotgun (WGS) entry which is preliminary data.</text>
</comment>
<proteinExistence type="predicted"/>
<accession>A0A4Q7ZCK8</accession>
<dbReference type="Proteomes" id="UP000292423">
    <property type="component" value="Unassembled WGS sequence"/>
</dbReference>
<reference evidence="1 2" key="1">
    <citation type="submission" date="2019-02" db="EMBL/GenBank/DDBJ databases">
        <title>Genomic Encyclopedia of Type Strains, Phase IV (KMG-IV): sequencing the most valuable type-strain genomes for metagenomic binning, comparative biology and taxonomic classification.</title>
        <authorList>
            <person name="Goeker M."/>
        </authorList>
    </citation>
    <scope>NUCLEOTIDE SEQUENCE [LARGE SCALE GENOMIC DNA]</scope>
    <source>
        <strain evidence="1 2">DSM 105135</strain>
    </source>
</reference>
<evidence type="ECO:0000313" key="1">
    <source>
        <dbReference type="EMBL" id="RZU47881.1"/>
    </source>
</evidence>
<evidence type="ECO:0000313" key="2">
    <source>
        <dbReference type="Proteomes" id="UP000292423"/>
    </source>
</evidence>
<dbReference type="InterPro" id="IPR021866">
    <property type="entry name" value="SpoIIAA-like"/>
</dbReference>
<dbReference type="RefSeq" id="WP_130411090.1">
    <property type="nucleotide sequence ID" value="NZ_SHKX01000010.1"/>
</dbReference>
<dbReference type="Gene3D" id="3.40.50.10600">
    <property type="entry name" value="SpoIIaa-like domains"/>
    <property type="match status" value="1"/>
</dbReference>
<dbReference type="InterPro" id="IPR038396">
    <property type="entry name" value="SpoIIAA-like_sf"/>
</dbReference>
<dbReference type="AlphaFoldDB" id="A0A4Q7ZCK8"/>
<name>A0A4Q7ZCK8_9GAMM</name>
<protein>
    <submittedName>
        <fullName evidence="1">SpoIIAA-like protein</fullName>
    </submittedName>
</protein>
<dbReference type="EMBL" id="SHKX01000010">
    <property type="protein sequence ID" value="RZU47881.1"/>
    <property type="molecule type" value="Genomic_DNA"/>
</dbReference>
<keyword evidence="2" id="KW-1185">Reference proteome</keyword>
<sequence length="123" mass="14243">MALQIERDPDGLIVARASGEVARQEFDHARFRVIEWARQDSRPLMILVRIEEDFSNLEAMAAWHEDDHHDEFLQQRVGQLAIVGEEKWGGDAYMFFLGGLLPFPVKYFPPEHEPLARAWLGQL</sequence>
<organism evidence="1 2">
    <name type="scientific">Fluviicoccus keumensis</name>
    <dbReference type="NCBI Taxonomy" id="1435465"/>
    <lineage>
        <taxon>Bacteria</taxon>
        <taxon>Pseudomonadati</taxon>
        <taxon>Pseudomonadota</taxon>
        <taxon>Gammaproteobacteria</taxon>
        <taxon>Moraxellales</taxon>
        <taxon>Moraxellaceae</taxon>
        <taxon>Fluviicoccus</taxon>
    </lineage>
</organism>
<gene>
    <name evidence="1" type="ORF">EV700_0848</name>
</gene>
<dbReference type="OrthoDB" id="5569963at2"/>
<dbReference type="SUPFAM" id="SSF52091">
    <property type="entry name" value="SpoIIaa-like"/>
    <property type="match status" value="1"/>
</dbReference>
<dbReference type="InterPro" id="IPR036513">
    <property type="entry name" value="STAS_dom_sf"/>
</dbReference>
<dbReference type="Pfam" id="PF11964">
    <property type="entry name" value="SpoIIAA-like"/>
    <property type="match status" value="1"/>
</dbReference>